<dbReference type="EMBL" id="LCRX01000006">
    <property type="protein sequence ID" value="KKW42491.1"/>
    <property type="molecule type" value="Genomic_DNA"/>
</dbReference>
<dbReference type="Proteomes" id="UP000033870">
    <property type="component" value="Unassembled WGS sequence"/>
</dbReference>
<dbReference type="AlphaFoldDB" id="A0A0G1YGW8"/>
<dbReference type="STRING" id="1619044.UY92_C0006G0052"/>
<proteinExistence type="predicted"/>
<protein>
    <submittedName>
        <fullName evidence="1">Uncharacterized protein</fullName>
    </submittedName>
</protein>
<accession>A0A0G1YGW8</accession>
<comment type="caution">
    <text evidence="1">The sequence shown here is derived from an EMBL/GenBank/DDBJ whole genome shotgun (WGS) entry which is preliminary data.</text>
</comment>
<sequence length="100" mass="11222">MREMLRQDYAQGVRILARDVLAVQKEPDWSGYVAEVIEHARTGETRNPEVDAILARILMKKHYLTLEEIVAISDDVARECLVLLGGDIADHYAESGQATI</sequence>
<organism evidence="1 2">
    <name type="scientific">Candidatus Magasanikbacteria bacterium GW2011_GWA2_56_11</name>
    <dbReference type="NCBI Taxonomy" id="1619044"/>
    <lineage>
        <taxon>Bacteria</taxon>
        <taxon>Candidatus Magasanikiibacteriota</taxon>
    </lineage>
</organism>
<name>A0A0G1YGW8_9BACT</name>
<gene>
    <name evidence="1" type="ORF">UY92_C0006G0052</name>
</gene>
<evidence type="ECO:0000313" key="1">
    <source>
        <dbReference type="EMBL" id="KKW42491.1"/>
    </source>
</evidence>
<reference evidence="1 2" key="1">
    <citation type="journal article" date="2015" name="Nature">
        <title>rRNA introns, odd ribosomes, and small enigmatic genomes across a large radiation of phyla.</title>
        <authorList>
            <person name="Brown C.T."/>
            <person name="Hug L.A."/>
            <person name="Thomas B.C."/>
            <person name="Sharon I."/>
            <person name="Castelle C.J."/>
            <person name="Singh A."/>
            <person name="Wilkins M.J."/>
            <person name="Williams K.H."/>
            <person name="Banfield J.F."/>
        </authorList>
    </citation>
    <scope>NUCLEOTIDE SEQUENCE [LARGE SCALE GENOMIC DNA]</scope>
</reference>
<evidence type="ECO:0000313" key="2">
    <source>
        <dbReference type="Proteomes" id="UP000033870"/>
    </source>
</evidence>